<feature type="region of interest" description="Disordered" evidence="1">
    <location>
        <begin position="227"/>
        <end position="251"/>
    </location>
</feature>
<name>A0ABS3N8Z1_9BACI</name>
<evidence type="ECO:0000256" key="1">
    <source>
        <dbReference type="SAM" id="MobiDB-lite"/>
    </source>
</evidence>
<evidence type="ECO:0008006" key="5">
    <source>
        <dbReference type="Google" id="ProtNLM"/>
    </source>
</evidence>
<dbReference type="Proteomes" id="UP000663981">
    <property type="component" value="Unassembled WGS sequence"/>
</dbReference>
<protein>
    <recommendedName>
        <fullName evidence="5">Pilus assembly protein PilO</fullName>
    </recommendedName>
</protein>
<feature type="transmembrane region" description="Helical" evidence="2">
    <location>
        <begin position="12"/>
        <end position="34"/>
    </location>
</feature>
<dbReference type="RefSeq" id="WP_207981674.1">
    <property type="nucleotide sequence ID" value="NZ_JAGDEL010000026.1"/>
</dbReference>
<dbReference type="Gene3D" id="3.30.70.60">
    <property type="match status" value="1"/>
</dbReference>
<dbReference type="InterPro" id="IPR014717">
    <property type="entry name" value="Transl_elong_EF1B/ribsomal_bS6"/>
</dbReference>
<accession>A0ABS3N8Z1</accession>
<keyword evidence="2" id="KW-1133">Transmembrane helix</keyword>
<evidence type="ECO:0000313" key="3">
    <source>
        <dbReference type="EMBL" id="MBO1514762.1"/>
    </source>
</evidence>
<reference evidence="3 4" key="1">
    <citation type="submission" date="2021-03" db="EMBL/GenBank/DDBJ databases">
        <title>Whole genome sequence of Metabacillus bambusae BG109.</title>
        <authorList>
            <person name="Jeong J.W."/>
        </authorList>
    </citation>
    <scope>NUCLEOTIDE SEQUENCE [LARGE SCALE GENOMIC DNA]</scope>
    <source>
        <strain evidence="3 4">BG109</strain>
    </source>
</reference>
<comment type="caution">
    <text evidence="3">The sequence shown here is derived from an EMBL/GenBank/DDBJ whole genome shotgun (WGS) entry which is preliminary data.</text>
</comment>
<keyword evidence="2" id="KW-0472">Membrane</keyword>
<gene>
    <name evidence="3" type="ORF">I7822_24315</name>
</gene>
<keyword evidence="2" id="KW-0812">Transmembrane</keyword>
<dbReference type="EMBL" id="JAGDEL010000026">
    <property type="protein sequence ID" value="MBO1514762.1"/>
    <property type="molecule type" value="Genomic_DNA"/>
</dbReference>
<sequence>MKTMKIQLHKKHIILLISFIVFISLLYMGGYFLYLKPIKESASSIDDSVTMLQKQLDQLTIPNEEKPVSNTFSLQQKVPITPLVDQFVLDLEKAEIISNSTIQLIEFTEGGILIDTEAEANQGIITEEIDAVVEQGTQEEVVEIPGAPEGLEQLTITVTVRSDNFYDLKKFVETIEQQTRITMVNQLSFQGPPEVTQSDQVMNPLEYKVHLTAFYMPTLTDLEAETPSIKAPQPSKKHNPLSPYIQEGNDE</sequence>
<evidence type="ECO:0000256" key="2">
    <source>
        <dbReference type="SAM" id="Phobius"/>
    </source>
</evidence>
<organism evidence="3 4">
    <name type="scientific">Metabacillus bambusae</name>
    <dbReference type="NCBI Taxonomy" id="2795218"/>
    <lineage>
        <taxon>Bacteria</taxon>
        <taxon>Bacillati</taxon>
        <taxon>Bacillota</taxon>
        <taxon>Bacilli</taxon>
        <taxon>Bacillales</taxon>
        <taxon>Bacillaceae</taxon>
        <taxon>Metabacillus</taxon>
    </lineage>
</organism>
<keyword evidence="4" id="KW-1185">Reference proteome</keyword>
<evidence type="ECO:0000313" key="4">
    <source>
        <dbReference type="Proteomes" id="UP000663981"/>
    </source>
</evidence>
<proteinExistence type="predicted"/>